<gene>
    <name evidence="1" type="ORF">L2E82_44948</name>
</gene>
<evidence type="ECO:0000313" key="1">
    <source>
        <dbReference type="EMBL" id="KAI3700322.1"/>
    </source>
</evidence>
<comment type="caution">
    <text evidence="1">The sequence shown here is derived from an EMBL/GenBank/DDBJ whole genome shotgun (WGS) entry which is preliminary data.</text>
</comment>
<sequence length="113" mass="12696">MSKATGSPTGVDDELTNLETDIIFPGTLPAELRIVLKEKIQLILTKMYVDIEHFVTAMGFIAEACHPPVTTLERREMIDTALAMIRQYIALFENHKAMARLHVFHVHGVPLPD</sequence>
<dbReference type="EMBL" id="CM042016">
    <property type="protein sequence ID" value="KAI3700322.1"/>
    <property type="molecule type" value="Genomic_DNA"/>
</dbReference>
<proteinExistence type="predicted"/>
<name>A0ACB8ZR79_CICIN</name>
<dbReference type="Proteomes" id="UP001055811">
    <property type="component" value="Linkage Group LG08"/>
</dbReference>
<accession>A0ACB8ZR79</accession>
<organism evidence="1 2">
    <name type="scientific">Cichorium intybus</name>
    <name type="common">Chicory</name>
    <dbReference type="NCBI Taxonomy" id="13427"/>
    <lineage>
        <taxon>Eukaryota</taxon>
        <taxon>Viridiplantae</taxon>
        <taxon>Streptophyta</taxon>
        <taxon>Embryophyta</taxon>
        <taxon>Tracheophyta</taxon>
        <taxon>Spermatophyta</taxon>
        <taxon>Magnoliopsida</taxon>
        <taxon>eudicotyledons</taxon>
        <taxon>Gunneridae</taxon>
        <taxon>Pentapetalae</taxon>
        <taxon>asterids</taxon>
        <taxon>campanulids</taxon>
        <taxon>Asterales</taxon>
        <taxon>Asteraceae</taxon>
        <taxon>Cichorioideae</taxon>
        <taxon>Cichorieae</taxon>
        <taxon>Cichoriinae</taxon>
        <taxon>Cichorium</taxon>
    </lineage>
</organism>
<keyword evidence="2" id="KW-1185">Reference proteome</keyword>
<evidence type="ECO:0000313" key="2">
    <source>
        <dbReference type="Proteomes" id="UP001055811"/>
    </source>
</evidence>
<protein>
    <submittedName>
        <fullName evidence="1">Uncharacterized protein</fullName>
    </submittedName>
</protein>
<reference evidence="1 2" key="2">
    <citation type="journal article" date="2022" name="Mol. Ecol. Resour.">
        <title>The genomes of chicory, endive, great burdock and yacon provide insights into Asteraceae paleo-polyploidization history and plant inulin production.</title>
        <authorList>
            <person name="Fan W."/>
            <person name="Wang S."/>
            <person name="Wang H."/>
            <person name="Wang A."/>
            <person name="Jiang F."/>
            <person name="Liu H."/>
            <person name="Zhao H."/>
            <person name="Xu D."/>
            <person name="Zhang Y."/>
        </authorList>
    </citation>
    <scope>NUCLEOTIDE SEQUENCE [LARGE SCALE GENOMIC DNA]</scope>
    <source>
        <strain evidence="2">cv. Punajuju</strain>
        <tissue evidence="1">Leaves</tissue>
    </source>
</reference>
<reference evidence="2" key="1">
    <citation type="journal article" date="2022" name="Mol. Ecol. Resour.">
        <title>The genomes of chicory, endive, great burdock and yacon provide insights into Asteraceae palaeo-polyploidization history and plant inulin production.</title>
        <authorList>
            <person name="Fan W."/>
            <person name="Wang S."/>
            <person name="Wang H."/>
            <person name="Wang A."/>
            <person name="Jiang F."/>
            <person name="Liu H."/>
            <person name="Zhao H."/>
            <person name="Xu D."/>
            <person name="Zhang Y."/>
        </authorList>
    </citation>
    <scope>NUCLEOTIDE SEQUENCE [LARGE SCALE GENOMIC DNA]</scope>
    <source>
        <strain evidence="2">cv. Punajuju</strain>
    </source>
</reference>